<evidence type="ECO:0000259" key="5">
    <source>
        <dbReference type="PROSITE" id="PS50977"/>
    </source>
</evidence>
<dbReference type="Pfam" id="PF00440">
    <property type="entry name" value="TetR_N"/>
    <property type="match status" value="1"/>
</dbReference>
<reference evidence="6 7" key="2">
    <citation type="submission" date="2018-03" db="EMBL/GenBank/DDBJ databases">
        <authorList>
            <person name="Keele B.F."/>
        </authorList>
    </citation>
    <scope>NUCLEOTIDE SEQUENCE [LARGE SCALE GENOMIC DNA]</scope>
    <source>
        <strain evidence="6 7">CCALA 016</strain>
    </source>
</reference>
<keyword evidence="2 4" id="KW-0238">DNA-binding</keyword>
<evidence type="ECO:0000256" key="1">
    <source>
        <dbReference type="ARBA" id="ARBA00023015"/>
    </source>
</evidence>
<accession>A0A2T1LXM8</accession>
<keyword evidence="3" id="KW-0804">Transcription</keyword>
<sequence length="180" mass="20034">MTKDKYIPCLLNLFRQHGYDGATLSKISKATGLGKASLYHHFPGGKDEMVTTILNYLEQALEENIKKPLRGEGDACDRFKRMCQSVNNLYEGGQQPCLFAILLLGSARDIFQEKVGQLLESWISEIAKVLIEAGKEENIARQRGEDAVIAIQGALILAQGLEDVAPFERILQELPEQLCI</sequence>
<dbReference type="SUPFAM" id="SSF46689">
    <property type="entry name" value="Homeodomain-like"/>
    <property type="match status" value="1"/>
</dbReference>
<comment type="caution">
    <text evidence="6">The sequence shown here is derived from an EMBL/GenBank/DDBJ whole genome shotgun (WGS) entry which is preliminary data.</text>
</comment>
<dbReference type="Gene3D" id="1.10.357.10">
    <property type="entry name" value="Tetracycline Repressor, domain 2"/>
    <property type="match status" value="1"/>
</dbReference>
<feature type="DNA-binding region" description="H-T-H motif" evidence="4">
    <location>
        <begin position="23"/>
        <end position="42"/>
    </location>
</feature>
<dbReference type="AlphaFoldDB" id="A0A2T1LXM8"/>
<dbReference type="Proteomes" id="UP000239001">
    <property type="component" value="Unassembled WGS sequence"/>
</dbReference>
<dbReference type="OrthoDB" id="9814200at2"/>
<dbReference type="PROSITE" id="PS50977">
    <property type="entry name" value="HTH_TETR_2"/>
    <property type="match status" value="1"/>
</dbReference>
<evidence type="ECO:0000256" key="2">
    <source>
        <dbReference type="ARBA" id="ARBA00023125"/>
    </source>
</evidence>
<feature type="domain" description="HTH tetR-type" evidence="5">
    <location>
        <begin position="1"/>
        <end position="60"/>
    </location>
</feature>
<gene>
    <name evidence="6" type="ORF">C7H19_11870</name>
</gene>
<keyword evidence="7" id="KW-1185">Reference proteome</keyword>
<name>A0A2T1LXM8_9CHRO</name>
<dbReference type="EMBL" id="PXOH01000011">
    <property type="protein sequence ID" value="PSF37129.1"/>
    <property type="molecule type" value="Genomic_DNA"/>
</dbReference>
<proteinExistence type="predicted"/>
<dbReference type="InterPro" id="IPR009057">
    <property type="entry name" value="Homeodomain-like_sf"/>
</dbReference>
<keyword evidence="1" id="KW-0805">Transcription regulation</keyword>
<evidence type="ECO:0000256" key="4">
    <source>
        <dbReference type="PROSITE-ProRule" id="PRU00335"/>
    </source>
</evidence>
<dbReference type="PANTHER" id="PTHR47506:SF1">
    <property type="entry name" value="HTH-TYPE TRANSCRIPTIONAL REGULATOR YJDC"/>
    <property type="match status" value="1"/>
</dbReference>
<dbReference type="Pfam" id="PF21993">
    <property type="entry name" value="TetR_C_13_2"/>
    <property type="match status" value="1"/>
</dbReference>
<reference evidence="6 7" key="1">
    <citation type="submission" date="2018-03" db="EMBL/GenBank/DDBJ databases">
        <title>The ancient ancestry and fast evolution of plastids.</title>
        <authorList>
            <person name="Moore K.R."/>
            <person name="Magnabosco C."/>
            <person name="Momper L."/>
            <person name="Gold D.A."/>
            <person name="Bosak T."/>
            <person name="Fournier G.P."/>
        </authorList>
    </citation>
    <scope>NUCLEOTIDE SEQUENCE [LARGE SCALE GENOMIC DNA]</scope>
    <source>
        <strain evidence="6 7">CCALA 016</strain>
    </source>
</reference>
<protein>
    <submittedName>
        <fullName evidence="6">TetR/AcrR family transcriptional regulator</fullName>
    </submittedName>
</protein>
<dbReference type="SUPFAM" id="SSF48498">
    <property type="entry name" value="Tetracyclin repressor-like, C-terminal domain"/>
    <property type="match status" value="1"/>
</dbReference>
<organism evidence="6 7">
    <name type="scientific">Aphanothece hegewaldii CCALA 016</name>
    <dbReference type="NCBI Taxonomy" id="2107694"/>
    <lineage>
        <taxon>Bacteria</taxon>
        <taxon>Bacillati</taxon>
        <taxon>Cyanobacteriota</taxon>
        <taxon>Cyanophyceae</taxon>
        <taxon>Oscillatoriophycideae</taxon>
        <taxon>Chroococcales</taxon>
        <taxon>Aphanothecaceae</taxon>
        <taxon>Aphanothece</taxon>
    </lineage>
</organism>
<dbReference type="RefSeq" id="WP_106457093.1">
    <property type="nucleotide sequence ID" value="NZ_PXOH01000011.1"/>
</dbReference>
<dbReference type="InterPro" id="IPR036271">
    <property type="entry name" value="Tet_transcr_reg_TetR-rel_C_sf"/>
</dbReference>
<evidence type="ECO:0000313" key="6">
    <source>
        <dbReference type="EMBL" id="PSF37129.1"/>
    </source>
</evidence>
<dbReference type="InterPro" id="IPR054156">
    <property type="entry name" value="YxaF_TetR_C"/>
</dbReference>
<evidence type="ECO:0000256" key="3">
    <source>
        <dbReference type="ARBA" id="ARBA00023163"/>
    </source>
</evidence>
<evidence type="ECO:0000313" key="7">
    <source>
        <dbReference type="Proteomes" id="UP000239001"/>
    </source>
</evidence>
<dbReference type="GO" id="GO:0003677">
    <property type="term" value="F:DNA binding"/>
    <property type="evidence" value="ECO:0007669"/>
    <property type="project" value="UniProtKB-UniRule"/>
</dbReference>
<dbReference type="InterPro" id="IPR001647">
    <property type="entry name" value="HTH_TetR"/>
</dbReference>
<dbReference type="PANTHER" id="PTHR47506">
    <property type="entry name" value="TRANSCRIPTIONAL REGULATORY PROTEIN"/>
    <property type="match status" value="1"/>
</dbReference>